<keyword evidence="4" id="KW-1185">Reference proteome</keyword>
<evidence type="ECO:0000313" key="4">
    <source>
        <dbReference type="Proteomes" id="UP000030764"/>
    </source>
</evidence>
<sequence>MLLLLLLGAFTHLLSAVPVKEHVQHELLERELDVGQHSSKLAKRGLDLTSAIGHEQHAELEQAHLARLRRDDAQHALLPDGSEQHQLRFKRGFGKWVKKKWGSVRKGASKLVKGVKKVFPKKGIPIIRYERRF</sequence>
<dbReference type="EMBL" id="KL367570">
    <property type="protein sequence ID" value="KFD63595.1"/>
    <property type="molecule type" value="Genomic_DNA"/>
</dbReference>
<name>A0A085N299_9BILA</name>
<dbReference type="Proteomes" id="UP000030758">
    <property type="component" value="Unassembled WGS sequence"/>
</dbReference>
<evidence type="ECO:0000313" key="3">
    <source>
        <dbReference type="EMBL" id="KFD63595.1"/>
    </source>
</evidence>
<organism evidence="3">
    <name type="scientific">Trichuris suis</name>
    <name type="common">pig whipworm</name>
    <dbReference type="NCBI Taxonomy" id="68888"/>
    <lineage>
        <taxon>Eukaryota</taxon>
        <taxon>Metazoa</taxon>
        <taxon>Ecdysozoa</taxon>
        <taxon>Nematoda</taxon>
        <taxon>Enoplea</taxon>
        <taxon>Dorylaimia</taxon>
        <taxon>Trichinellida</taxon>
        <taxon>Trichuridae</taxon>
        <taxon>Trichuris</taxon>
    </lineage>
</organism>
<evidence type="ECO:0000256" key="1">
    <source>
        <dbReference type="SAM" id="SignalP"/>
    </source>
</evidence>
<dbReference type="EMBL" id="KL363190">
    <property type="protein sequence ID" value="KFD57150.1"/>
    <property type="molecule type" value="Genomic_DNA"/>
</dbReference>
<protein>
    <submittedName>
        <fullName evidence="3">Uncharacterized protein</fullName>
    </submittedName>
</protein>
<gene>
    <name evidence="2" type="ORF">M513_02035</name>
    <name evidence="3" type="ORF">M514_02035</name>
</gene>
<reference evidence="3 4" key="1">
    <citation type="journal article" date="2014" name="Nat. Genet.">
        <title>Genome and transcriptome of the porcine whipworm Trichuris suis.</title>
        <authorList>
            <person name="Jex A.R."/>
            <person name="Nejsum P."/>
            <person name="Schwarz E.M."/>
            <person name="Hu L."/>
            <person name="Young N.D."/>
            <person name="Hall R.S."/>
            <person name="Korhonen P.K."/>
            <person name="Liao S."/>
            <person name="Thamsborg S."/>
            <person name="Xia J."/>
            <person name="Xu P."/>
            <person name="Wang S."/>
            <person name="Scheerlinck J.P."/>
            <person name="Hofmann A."/>
            <person name="Sternberg P.W."/>
            <person name="Wang J."/>
            <person name="Gasser R.B."/>
        </authorList>
    </citation>
    <scope>NUCLEOTIDE SEQUENCE [LARGE SCALE GENOMIC DNA]</scope>
    <source>
        <strain evidence="3">DCEP-RM93F</strain>
        <strain evidence="2">DCEP-RM93M</strain>
    </source>
</reference>
<keyword evidence="1" id="KW-0732">Signal</keyword>
<evidence type="ECO:0000313" key="2">
    <source>
        <dbReference type="EMBL" id="KFD57150.1"/>
    </source>
</evidence>
<feature type="chain" id="PRO_5010405325" evidence="1">
    <location>
        <begin position="17"/>
        <end position="133"/>
    </location>
</feature>
<dbReference type="AlphaFoldDB" id="A0A085N299"/>
<dbReference type="Proteomes" id="UP000030764">
    <property type="component" value="Unassembled WGS sequence"/>
</dbReference>
<feature type="signal peptide" evidence="1">
    <location>
        <begin position="1"/>
        <end position="16"/>
    </location>
</feature>
<proteinExistence type="predicted"/>
<accession>A0A085N299</accession>